<feature type="region of interest" description="Disordered" evidence="1">
    <location>
        <begin position="1"/>
        <end position="22"/>
    </location>
</feature>
<evidence type="ECO:0000313" key="2">
    <source>
        <dbReference type="Ensembl" id="ENSELUP00000060364.2"/>
    </source>
</evidence>
<dbReference type="Proteomes" id="UP000265140">
    <property type="component" value="Chromosome 1"/>
</dbReference>
<reference evidence="2" key="3">
    <citation type="submission" date="2025-08" db="UniProtKB">
        <authorList>
            <consortium name="Ensembl"/>
        </authorList>
    </citation>
    <scope>IDENTIFICATION</scope>
</reference>
<dbReference type="GeneTree" id="ENSGT01120000272201"/>
<dbReference type="InParanoid" id="A0A6Q2Y2H3"/>
<name>A0A6Q2Y2H3_ESOLU</name>
<keyword evidence="3" id="KW-1185">Reference proteome</keyword>
<organism evidence="2 3">
    <name type="scientific">Esox lucius</name>
    <name type="common">Northern pike</name>
    <dbReference type="NCBI Taxonomy" id="8010"/>
    <lineage>
        <taxon>Eukaryota</taxon>
        <taxon>Metazoa</taxon>
        <taxon>Chordata</taxon>
        <taxon>Craniata</taxon>
        <taxon>Vertebrata</taxon>
        <taxon>Euteleostomi</taxon>
        <taxon>Actinopterygii</taxon>
        <taxon>Neopterygii</taxon>
        <taxon>Teleostei</taxon>
        <taxon>Protacanthopterygii</taxon>
        <taxon>Esociformes</taxon>
        <taxon>Esocidae</taxon>
        <taxon>Esox</taxon>
    </lineage>
</organism>
<dbReference type="Ensembl" id="ENSELUT00000049070.2">
    <property type="protein sequence ID" value="ENSELUP00000060364.2"/>
    <property type="gene ID" value="ENSELUG00000024871.2"/>
</dbReference>
<reference evidence="2" key="2">
    <citation type="submission" date="2020-02" db="EMBL/GenBank/DDBJ databases">
        <title>Esox lucius (northern pike) genome, fEsoLuc1, primary haplotype.</title>
        <authorList>
            <person name="Myers G."/>
            <person name="Karagic N."/>
            <person name="Meyer A."/>
            <person name="Pippel M."/>
            <person name="Reichard M."/>
            <person name="Winkler S."/>
            <person name="Tracey A."/>
            <person name="Sims Y."/>
            <person name="Howe K."/>
            <person name="Rhie A."/>
            <person name="Formenti G."/>
            <person name="Durbin R."/>
            <person name="Fedrigo O."/>
            <person name="Jarvis E.D."/>
        </authorList>
    </citation>
    <scope>NUCLEOTIDE SEQUENCE [LARGE SCALE GENOMIC DNA]</scope>
</reference>
<proteinExistence type="predicted"/>
<reference evidence="3" key="1">
    <citation type="journal article" date="2014" name="PLoS ONE">
        <title>The genome and linkage map of the northern pike (Esox lucius): conserved synteny revealed between the salmonid sister group and the Neoteleostei.</title>
        <authorList>
            <person name="Rondeau E.B."/>
            <person name="Minkley D.R."/>
            <person name="Leong J.S."/>
            <person name="Messmer A.M."/>
            <person name="Jantzen J.R."/>
            <person name="von Schalburg K.R."/>
            <person name="Lemon C."/>
            <person name="Bird N.H."/>
            <person name="Koop B.F."/>
        </authorList>
    </citation>
    <scope>NUCLEOTIDE SEQUENCE</scope>
</reference>
<dbReference type="AlphaFoldDB" id="A0A6Q2Y2H3"/>
<feature type="compositionally biased region" description="Polar residues" evidence="1">
    <location>
        <begin position="1"/>
        <end position="13"/>
    </location>
</feature>
<accession>A0A6Q2Y2H3</accession>
<evidence type="ECO:0000313" key="3">
    <source>
        <dbReference type="Proteomes" id="UP000265140"/>
    </source>
</evidence>
<evidence type="ECO:0000256" key="1">
    <source>
        <dbReference type="SAM" id="MobiDB-lite"/>
    </source>
</evidence>
<protein>
    <submittedName>
        <fullName evidence="2">Uncharacterized protein</fullName>
    </submittedName>
</protein>
<dbReference type="Bgee" id="ENSELUG00000024871">
    <property type="expression patterns" value="Expressed in bone element and 1 other cell type or tissue"/>
</dbReference>
<dbReference type="OMA" id="IICGHAR"/>
<reference evidence="2" key="4">
    <citation type="submission" date="2025-09" db="UniProtKB">
        <authorList>
            <consortium name="Ensembl"/>
        </authorList>
    </citation>
    <scope>IDENTIFICATION</scope>
</reference>
<sequence length="141" mass="15684">MTPSPTGQGQASPPSALKPTLKPIPTEKHSVQVINVADWSDSDQLGTETGYDGHDNAWLAYMRYTAKTLKRKDCIICGHARPVLATHPFAIGEGEGWLCNLSFFYQQQPNTTFQLCSFRLRSKVPFRSPRPKVVLPGAQQR</sequence>